<protein>
    <submittedName>
        <fullName evidence="1">Uncharacterized protein</fullName>
    </submittedName>
</protein>
<comment type="caution">
    <text evidence="1">The sequence shown here is derived from an EMBL/GenBank/DDBJ whole genome shotgun (WGS) entry which is preliminary data.</text>
</comment>
<evidence type="ECO:0000313" key="2">
    <source>
        <dbReference type="Proteomes" id="UP001374584"/>
    </source>
</evidence>
<dbReference type="AlphaFoldDB" id="A0AAN9R9I6"/>
<proteinExistence type="predicted"/>
<reference evidence="1 2" key="1">
    <citation type="submission" date="2024-01" db="EMBL/GenBank/DDBJ databases">
        <title>The genomes of 5 underutilized Papilionoideae crops provide insights into root nodulation and disease resistanc.</title>
        <authorList>
            <person name="Jiang F."/>
        </authorList>
    </citation>
    <scope>NUCLEOTIDE SEQUENCE [LARGE SCALE GENOMIC DNA]</scope>
    <source>
        <strain evidence="1">JINMINGXINNONG_FW02</strain>
        <tissue evidence="1">Leaves</tissue>
    </source>
</reference>
<accession>A0AAN9R9I6</accession>
<organism evidence="1 2">
    <name type="scientific">Phaseolus coccineus</name>
    <name type="common">Scarlet runner bean</name>
    <name type="synonym">Phaseolus multiflorus</name>
    <dbReference type="NCBI Taxonomy" id="3886"/>
    <lineage>
        <taxon>Eukaryota</taxon>
        <taxon>Viridiplantae</taxon>
        <taxon>Streptophyta</taxon>
        <taxon>Embryophyta</taxon>
        <taxon>Tracheophyta</taxon>
        <taxon>Spermatophyta</taxon>
        <taxon>Magnoliopsida</taxon>
        <taxon>eudicotyledons</taxon>
        <taxon>Gunneridae</taxon>
        <taxon>Pentapetalae</taxon>
        <taxon>rosids</taxon>
        <taxon>fabids</taxon>
        <taxon>Fabales</taxon>
        <taxon>Fabaceae</taxon>
        <taxon>Papilionoideae</taxon>
        <taxon>50 kb inversion clade</taxon>
        <taxon>NPAAA clade</taxon>
        <taxon>indigoferoid/millettioid clade</taxon>
        <taxon>Phaseoleae</taxon>
        <taxon>Phaseolus</taxon>
    </lineage>
</organism>
<evidence type="ECO:0000313" key="1">
    <source>
        <dbReference type="EMBL" id="KAK7367415.1"/>
    </source>
</evidence>
<sequence>MGNNLCGFQVFCGLGHRMWYLSWDLCCFLLSFLGSEMQRFSGYFSRKQFCGFQLIVRSSQTVFTFLHNTAKFRSCIGTVPMVYDPT</sequence>
<name>A0AAN9R9I6_PHACN</name>
<dbReference type="EMBL" id="JAYMYR010000004">
    <property type="protein sequence ID" value="KAK7367415.1"/>
    <property type="molecule type" value="Genomic_DNA"/>
</dbReference>
<keyword evidence="2" id="KW-1185">Reference proteome</keyword>
<gene>
    <name evidence="1" type="ORF">VNO80_09427</name>
</gene>
<dbReference type="Proteomes" id="UP001374584">
    <property type="component" value="Unassembled WGS sequence"/>
</dbReference>